<organism evidence="1">
    <name type="scientific">Trichuris suis</name>
    <name type="common">pig whipworm</name>
    <dbReference type="NCBI Taxonomy" id="68888"/>
    <lineage>
        <taxon>Eukaryota</taxon>
        <taxon>Metazoa</taxon>
        <taxon>Ecdysozoa</taxon>
        <taxon>Nematoda</taxon>
        <taxon>Enoplea</taxon>
        <taxon>Dorylaimia</taxon>
        <taxon>Trichinellida</taxon>
        <taxon>Trichuridae</taxon>
        <taxon>Trichuris</taxon>
    </lineage>
</organism>
<accession>A0A085NGK1</accession>
<reference evidence="1" key="1">
    <citation type="journal article" date="2014" name="Nat. Genet.">
        <title>Genome and transcriptome of the porcine whipworm Trichuris suis.</title>
        <authorList>
            <person name="Jex A.R."/>
            <person name="Nejsum P."/>
            <person name="Schwarz E.M."/>
            <person name="Hu L."/>
            <person name="Young N.D."/>
            <person name="Hall R.S."/>
            <person name="Korhonen P.K."/>
            <person name="Liao S."/>
            <person name="Thamsborg S."/>
            <person name="Xia J."/>
            <person name="Xu P."/>
            <person name="Wang S."/>
            <person name="Scheerlinck J.P."/>
            <person name="Hofmann A."/>
            <person name="Sternberg P.W."/>
            <person name="Wang J."/>
            <person name="Gasser R.B."/>
        </authorList>
    </citation>
    <scope>NUCLEOTIDE SEQUENCE [LARGE SCALE GENOMIC DNA]</scope>
    <source>
        <strain evidence="1">DCEP-RM93F</strain>
    </source>
</reference>
<gene>
    <name evidence="1" type="ORF">M514_00324</name>
</gene>
<protein>
    <submittedName>
        <fullName evidence="1">Uncharacterized protein</fullName>
    </submittedName>
</protein>
<dbReference type="AlphaFoldDB" id="A0A085NGK1"/>
<evidence type="ECO:0000313" key="1">
    <source>
        <dbReference type="EMBL" id="KFD68597.1"/>
    </source>
</evidence>
<proteinExistence type="predicted"/>
<dbReference type="EMBL" id="KL367503">
    <property type="protein sequence ID" value="KFD68597.1"/>
    <property type="molecule type" value="Genomic_DNA"/>
</dbReference>
<name>A0A085NGK1_9BILA</name>
<dbReference type="Proteomes" id="UP000030758">
    <property type="component" value="Unassembled WGS sequence"/>
</dbReference>
<sequence length="113" mass="13125">MKKAIQIMPHVQDKSFVRSDVSVYLFCEHQKRPVNIVNWSTNCAYFPYLLNLNKARDMVQLALGMQCHCLALIRHDSCNSKKTSSQVGHIFFEFDQRTFDKQYLGVFSQMSAT</sequence>